<evidence type="ECO:0000256" key="1">
    <source>
        <dbReference type="ARBA" id="ARBA00004442"/>
    </source>
</evidence>
<protein>
    <submittedName>
        <fullName evidence="8">RagB/SusD family nutrient uptake outer membrane protein</fullName>
    </submittedName>
</protein>
<evidence type="ECO:0000259" key="7">
    <source>
        <dbReference type="Pfam" id="PF14322"/>
    </source>
</evidence>
<dbReference type="AlphaFoldDB" id="A0AAJ5WRF9"/>
<organism evidence="8 9">
    <name type="scientific">Candidatus Pseudobacter hemicellulosilyticus</name>
    <dbReference type="NCBI Taxonomy" id="3121375"/>
    <lineage>
        <taxon>Bacteria</taxon>
        <taxon>Pseudomonadati</taxon>
        <taxon>Bacteroidota</taxon>
        <taxon>Chitinophagia</taxon>
        <taxon>Chitinophagales</taxon>
        <taxon>Chitinophagaceae</taxon>
        <taxon>Pseudobacter</taxon>
    </lineage>
</organism>
<dbReference type="EMBL" id="CP119311">
    <property type="protein sequence ID" value="WEK35168.1"/>
    <property type="molecule type" value="Genomic_DNA"/>
</dbReference>
<evidence type="ECO:0000256" key="5">
    <source>
        <dbReference type="ARBA" id="ARBA00023237"/>
    </source>
</evidence>
<evidence type="ECO:0000256" key="2">
    <source>
        <dbReference type="ARBA" id="ARBA00006275"/>
    </source>
</evidence>
<dbReference type="SUPFAM" id="SSF48452">
    <property type="entry name" value="TPR-like"/>
    <property type="match status" value="1"/>
</dbReference>
<dbReference type="Pfam" id="PF14322">
    <property type="entry name" value="SusD-like_3"/>
    <property type="match status" value="1"/>
</dbReference>
<dbReference type="Gene3D" id="1.25.40.390">
    <property type="match status" value="1"/>
</dbReference>
<evidence type="ECO:0000256" key="4">
    <source>
        <dbReference type="ARBA" id="ARBA00023136"/>
    </source>
</evidence>
<evidence type="ECO:0000313" key="9">
    <source>
        <dbReference type="Proteomes" id="UP001220610"/>
    </source>
</evidence>
<name>A0AAJ5WRF9_9BACT</name>
<keyword evidence="4" id="KW-0472">Membrane</keyword>
<evidence type="ECO:0000313" key="8">
    <source>
        <dbReference type="EMBL" id="WEK35168.1"/>
    </source>
</evidence>
<dbReference type="Pfam" id="PF07980">
    <property type="entry name" value="SusD_RagB"/>
    <property type="match status" value="1"/>
</dbReference>
<dbReference type="GO" id="GO:0009279">
    <property type="term" value="C:cell outer membrane"/>
    <property type="evidence" value="ECO:0007669"/>
    <property type="project" value="UniProtKB-SubCell"/>
</dbReference>
<evidence type="ECO:0000259" key="6">
    <source>
        <dbReference type="Pfam" id="PF07980"/>
    </source>
</evidence>
<keyword evidence="3" id="KW-0732">Signal</keyword>
<keyword evidence="5" id="KW-0998">Cell outer membrane</keyword>
<dbReference type="InterPro" id="IPR011990">
    <property type="entry name" value="TPR-like_helical_dom_sf"/>
</dbReference>
<dbReference type="CDD" id="cd08977">
    <property type="entry name" value="SusD"/>
    <property type="match status" value="1"/>
</dbReference>
<accession>A0AAJ5WRF9</accession>
<dbReference type="InterPro" id="IPR012944">
    <property type="entry name" value="SusD_RagB_dom"/>
</dbReference>
<feature type="domain" description="SusD-like N-terminal" evidence="7">
    <location>
        <begin position="96"/>
        <end position="231"/>
    </location>
</feature>
<reference evidence="8" key="1">
    <citation type="submission" date="2023-03" db="EMBL/GenBank/DDBJ databases">
        <title>Andean soil-derived lignocellulolytic bacterial consortium as a source of novel taxa and putative plastic-active enzymes.</title>
        <authorList>
            <person name="Diaz-Garcia L."/>
            <person name="Chuvochina M."/>
            <person name="Feuerriegel G."/>
            <person name="Bunk B."/>
            <person name="Sproer C."/>
            <person name="Streit W.R."/>
            <person name="Rodriguez L.M."/>
            <person name="Overmann J."/>
            <person name="Jimenez D.J."/>
        </authorList>
    </citation>
    <scope>NUCLEOTIDE SEQUENCE</scope>
    <source>
        <strain evidence="8">MAG 7</strain>
    </source>
</reference>
<dbReference type="InterPro" id="IPR033985">
    <property type="entry name" value="SusD-like_N"/>
</dbReference>
<dbReference type="PROSITE" id="PS51257">
    <property type="entry name" value="PROKAR_LIPOPROTEIN"/>
    <property type="match status" value="1"/>
</dbReference>
<comment type="similarity">
    <text evidence="2">Belongs to the SusD family.</text>
</comment>
<feature type="domain" description="RagB/SusD" evidence="6">
    <location>
        <begin position="311"/>
        <end position="461"/>
    </location>
</feature>
<evidence type="ECO:0000256" key="3">
    <source>
        <dbReference type="ARBA" id="ARBA00022729"/>
    </source>
</evidence>
<sequence length="462" mass="51466">MHILFNKRYRVAAWGMILLVAGSLSCNKLLEIPSHPDDKLSDDRAFSDSANVMSALAGIYSNLKVGNSGAIFSGALTFSAGMYADELQQPGVGGASNEFVSNELRPDNGAVSNLWVSPYTGLYQVNDFLKGVTDNPNISTTFQQQVKGEALVTRALYYFQLVNLFGAVPYVVGTDYKTNAVLPRSSADSIYGLIISDLTTAAGLLKAPYPSAGRMRPNQHVAQAFLAKVYLYRKQWKLAADMASQVIGNGIYQFAELDKTFLEGSVEAIWQMPSTLSNGQMGEANYFVPASTAPSYELTEYQLTAFEENDRRKSTWTRTTTINNVSYTYPFKYRNRDISATPKECLMFFRLSEQYLIRAEANAQQNLLDTARADLNRIRAKAGLDISTAVSKEAVLLAIEHERQTEMFCELGQRWFDLKRTGRANAVLGAIKPKWELTDTLFPVPLTQLQNNIYLDQNEGYY</sequence>
<dbReference type="Proteomes" id="UP001220610">
    <property type="component" value="Chromosome"/>
</dbReference>
<proteinExistence type="inferred from homology"/>
<comment type="subcellular location">
    <subcellularLocation>
        <location evidence="1">Cell outer membrane</location>
    </subcellularLocation>
</comment>
<gene>
    <name evidence="8" type="ORF">P0Y53_21980</name>
</gene>